<reference evidence="5" key="1">
    <citation type="journal article" date="2019" name="Int. J. Syst. Evol. Microbiol.">
        <title>The Global Catalogue of Microorganisms (GCM) 10K type strain sequencing project: providing services to taxonomists for standard genome sequencing and annotation.</title>
        <authorList>
            <consortium name="The Broad Institute Genomics Platform"/>
            <consortium name="The Broad Institute Genome Sequencing Center for Infectious Disease"/>
            <person name="Wu L."/>
            <person name="Ma J."/>
        </authorList>
    </citation>
    <scope>NUCLEOTIDE SEQUENCE [LARGE SCALE GENOMIC DNA]</scope>
    <source>
        <strain evidence="5">KCTC 52344</strain>
    </source>
</reference>
<feature type="domain" description="N-acetyltransferase" evidence="3">
    <location>
        <begin position="1"/>
        <end position="143"/>
    </location>
</feature>
<comment type="caution">
    <text evidence="4">The sequence shown here is derived from an EMBL/GenBank/DDBJ whole genome shotgun (WGS) entry which is preliminary data.</text>
</comment>
<name>A0ABW5JAZ0_9BACT</name>
<evidence type="ECO:0000256" key="1">
    <source>
        <dbReference type="ARBA" id="ARBA00022679"/>
    </source>
</evidence>
<dbReference type="PANTHER" id="PTHR43420:SF42">
    <property type="entry name" value="N-ACETYLTRANSFERASE DOMAIN-CONTAINING PROTEIN"/>
    <property type="match status" value="1"/>
</dbReference>
<evidence type="ECO:0000256" key="2">
    <source>
        <dbReference type="ARBA" id="ARBA00023315"/>
    </source>
</evidence>
<dbReference type="PROSITE" id="PS51186">
    <property type="entry name" value="GNAT"/>
    <property type="match status" value="1"/>
</dbReference>
<keyword evidence="5" id="KW-1185">Reference proteome</keyword>
<gene>
    <name evidence="4" type="ORF">ACFSR2_20245</name>
</gene>
<protein>
    <submittedName>
        <fullName evidence="4">GNAT family N-acetyltransferase</fullName>
    </submittedName>
</protein>
<sequence length="143" mass="16496">MDKRLISTVIELKQIHAIETWGLRHRVMWADKPLDFVKLPNDAQGLHYGLFEDSKLVSVISMFVNGEQAQFRKFATDMSRQGKGYGSKLLNFMIDEAQKQGIKELICDARVTAIGFYEKFGMQIDSDVFQKSGKDYVRMRLKI</sequence>
<proteinExistence type="predicted"/>
<keyword evidence="2" id="KW-0012">Acyltransferase</keyword>
<dbReference type="SUPFAM" id="SSF55729">
    <property type="entry name" value="Acyl-CoA N-acyltransferases (Nat)"/>
    <property type="match status" value="1"/>
</dbReference>
<dbReference type="PANTHER" id="PTHR43420">
    <property type="entry name" value="ACETYLTRANSFERASE"/>
    <property type="match status" value="1"/>
</dbReference>
<dbReference type="Proteomes" id="UP001597510">
    <property type="component" value="Unassembled WGS sequence"/>
</dbReference>
<keyword evidence="1" id="KW-0808">Transferase</keyword>
<dbReference type="Pfam" id="PF13673">
    <property type="entry name" value="Acetyltransf_10"/>
    <property type="match status" value="1"/>
</dbReference>
<dbReference type="InterPro" id="IPR050680">
    <property type="entry name" value="YpeA/RimI_acetyltransf"/>
</dbReference>
<dbReference type="EMBL" id="JBHULC010000027">
    <property type="protein sequence ID" value="MFD2523241.1"/>
    <property type="molecule type" value="Genomic_DNA"/>
</dbReference>
<dbReference type="InterPro" id="IPR000182">
    <property type="entry name" value="GNAT_dom"/>
</dbReference>
<evidence type="ECO:0000313" key="4">
    <source>
        <dbReference type="EMBL" id="MFD2523241.1"/>
    </source>
</evidence>
<dbReference type="InterPro" id="IPR016181">
    <property type="entry name" value="Acyl_CoA_acyltransferase"/>
</dbReference>
<accession>A0ABW5JAZ0</accession>
<dbReference type="Gene3D" id="3.40.630.30">
    <property type="match status" value="1"/>
</dbReference>
<evidence type="ECO:0000313" key="5">
    <source>
        <dbReference type="Proteomes" id="UP001597510"/>
    </source>
</evidence>
<dbReference type="RefSeq" id="WP_340239192.1">
    <property type="nucleotide sequence ID" value="NZ_JBBEWC010000012.1"/>
</dbReference>
<organism evidence="4 5">
    <name type="scientific">Emticicia soli</name>
    <dbReference type="NCBI Taxonomy" id="2027878"/>
    <lineage>
        <taxon>Bacteria</taxon>
        <taxon>Pseudomonadati</taxon>
        <taxon>Bacteroidota</taxon>
        <taxon>Cytophagia</taxon>
        <taxon>Cytophagales</taxon>
        <taxon>Leadbetterellaceae</taxon>
        <taxon>Emticicia</taxon>
    </lineage>
</organism>
<evidence type="ECO:0000259" key="3">
    <source>
        <dbReference type="PROSITE" id="PS51186"/>
    </source>
</evidence>
<dbReference type="CDD" id="cd04301">
    <property type="entry name" value="NAT_SF"/>
    <property type="match status" value="1"/>
</dbReference>